<name>C0CY13_9FIRM</name>
<accession>C0CY13</accession>
<organism evidence="1 2">
    <name type="scientific">[Clostridium] asparagiforme DSM 15981</name>
    <dbReference type="NCBI Taxonomy" id="518636"/>
    <lineage>
        <taxon>Bacteria</taxon>
        <taxon>Bacillati</taxon>
        <taxon>Bacillota</taxon>
        <taxon>Clostridia</taxon>
        <taxon>Lachnospirales</taxon>
        <taxon>Lachnospiraceae</taxon>
        <taxon>Enterocloster</taxon>
    </lineage>
</organism>
<dbReference type="EMBL" id="ACCJ01000099">
    <property type="protein sequence ID" value="EEG56062.1"/>
    <property type="molecule type" value="Genomic_DNA"/>
</dbReference>
<sequence length="39" mass="4347">MRLTGTFCSSVLIPFCKSGRKYVNVPGRPTQHLQRPASL</sequence>
<dbReference type="AlphaFoldDB" id="C0CY13"/>
<reference evidence="1 2" key="2">
    <citation type="submission" date="2009-02" db="EMBL/GenBank/DDBJ databases">
        <title>Draft genome sequence of Clostridium asparagiforme (DSM 15981).</title>
        <authorList>
            <person name="Sudarsanam P."/>
            <person name="Ley R."/>
            <person name="Guruge J."/>
            <person name="Turnbaugh P.J."/>
            <person name="Mahowald M."/>
            <person name="Liep D."/>
            <person name="Gordon J."/>
        </authorList>
    </citation>
    <scope>NUCLEOTIDE SEQUENCE [LARGE SCALE GENOMIC DNA]</scope>
    <source>
        <strain evidence="1 2">DSM 15981</strain>
    </source>
</reference>
<dbReference type="Proteomes" id="UP000004756">
    <property type="component" value="Unassembled WGS sequence"/>
</dbReference>
<keyword evidence="2" id="KW-1185">Reference proteome</keyword>
<comment type="caution">
    <text evidence="1">The sequence shown here is derived from an EMBL/GenBank/DDBJ whole genome shotgun (WGS) entry which is preliminary data.</text>
</comment>
<evidence type="ECO:0000313" key="1">
    <source>
        <dbReference type="EMBL" id="EEG56062.1"/>
    </source>
</evidence>
<reference evidence="1 2" key="1">
    <citation type="submission" date="2009-01" db="EMBL/GenBank/DDBJ databases">
        <authorList>
            <person name="Fulton L."/>
            <person name="Clifton S."/>
            <person name="Fulton B."/>
            <person name="Xu J."/>
            <person name="Minx P."/>
            <person name="Pepin K.H."/>
            <person name="Johnson M."/>
            <person name="Bhonagiri V."/>
            <person name="Nash W.E."/>
            <person name="Mardis E.R."/>
            <person name="Wilson R.K."/>
        </authorList>
    </citation>
    <scope>NUCLEOTIDE SEQUENCE [LARGE SCALE GENOMIC DNA]</scope>
    <source>
        <strain evidence="1 2">DSM 15981</strain>
    </source>
</reference>
<gene>
    <name evidence="1" type="ORF">CLOSTASPAR_01890</name>
</gene>
<proteinExistence type="predicted"/>
<protein>
    <submittedName>
        <fullName evidence="1">Uncharacterized protein</fullName>
    </submittedName>
</protein>
<evidence type="ECO:0000313" key="2">
    <source>
        <dbReference type="Proteomes" id="UP000004756"/>
    </source>
</evidence>
<dbReference type="HOGENOM" id="CLU_3307066_0_0_9"/>